<protein>
    <recommendedName>
        <fullName evidence="2">hydroxymethylpyrimidine kinase</fullName>
        <ecNumber evidence="2">2.7.1.49</ecNumber>
    </recommendedName>
</protein>
<dbReference type="GO" id="GO:0008972">
    <property type="term" value="F:phosphomethylpyrimidine kinase activity"/>
    <property type="evidence" value="ECO:0007669"/>
    <property type="project" value="UniProtKB-EC"/>
</dbReference>
<evidence type="ECO:0000256" key="2">
    <source>
        <dbReference type="ARBA" id="ARBA00012135"/>
    </source>
</evidence>
<keyword evidence="5" id="KW-1185">Reference proteome</keyword>
<comment type="pathway">
    <text evidence="1">Cofactor biosynthesis; thiamine diphosphate biosynthesis.</text>
</comment>
<name>A0ABM9NNV5_9GAMM</name>
<organism evidence="4 5">
    <name type="scientific">Candidatus Providencia siddallii</name>
    <dbReference type="NCBI Taxonomy" id="1715285"/>
    <lineage>
        <taxon>Bacteria</taxon>
        <taxon>Pseudomonadati</taxon>
        <taxon>Pseudomonadota</taxon>
        <taxon>Gammaproteobacteria</taxon>
        <taxon>Enterobacterales</taxon>
        <taxon>Morganellaceae</taxon>
        <taxon>Providencia</taxon>
    </lineage>
</organism>
<proteinExistence type="predicted"/>
<dbReference type="PANTHER" id="PTHR20858:SF17">
    <property type="entry name" value="HYDROXYMETHYLPYRIMIDINE_PHOSPHOMETHYLPYRIMIDINE KINASE THI20-RELATED"/>
    <property type="match status" value="1"/>
</dbReference>
<dbReference type="EC" id="2.7.1.49" evidence="2"/>
<evidence type="ECO:0000313" key="5">
    <source>
        <dbReference type="Proteomes" id="UP001497533"/>
    </source>
</evidence>
<dbReference type="InterPro" id="IPR029056">
    <property type="entry name" value="Ribokinase-like"/>
</dbReference>
<gene>
    <name evidence="4" type="primary">thiD</name>
    <name evidence="4" type="ORF">PRHACTZTBTEA_235</name>
</gene>
<dbReference type="Pfam" id="PF08543">
    <property type="entry name" value="Phos_pyr_kin"/>
    <property type="match status" value="1"/>
</dbReference>
<sequence length="265" mass="29135">MKINALTIAGSDPICGSGIQADLKTFSALGVYGVTVITSLVAQNTLGVQSIYDLPCNFVISQLNSIFTDLRIDTIKIGMLSNCDNIFIVSDFLKKYKVSYTVLDTVILAKNGSFLLQNNAINDLCNELLPIVSLITPNLLEASILLDEPIAKTEDQMIDQGKRLLKKGCKAVLIKGGHLSSLESPDWFITNSKEFRFSSQRINTKNTHGTGCTLSSSIASFRPSSNSWYDSILKAKSYLQNTLKYADMLNIGKGIGPLNHFYKKY</sequence>
<dbReference type="Proteomes" id="UP001497533">
    <property type="component" value="Chromosome"/>
</dbReference>
<dbReference type="GO" id="GO:0008902">
    <property type="term" value="F:hydroxymethylpyrimidine kinase activity"/>
    <property type="evidence" value="ECO:0007669"/>
    <property type="project" value="UniProtKB-EC"/>
</dbReference>
<keyword evidence="4" id="KW-0418">Kinase</keyword>
<dbReference type="EMBL" id="OZ034688">
    <property type="protein sequence ID" value="CAL1329160.1"/>
    <property type="molecule type" value="Genomic_DNA"/>
</dbReference>
<dbReference type="InterPro" id="IPR004399">
    <property type="entry name" value="HMP/HMP-P_kinase_dom"/>
</dbReference>
<feature type="domain" description="Pyridoxamine kinase/Phosphomethylpyrimidine kinase" evidence="3">
    <location>
        <begin position="12"/>
        <end position="259"/>
    </location>
</feature>
<reference evidence="4" key="1">
    <citation type="submission" date="2024-04" db="EMBL/GenBank/DDBJ databases">
        <authorList>
            <person name="Manzano-Marin A."/>
            <person name="Manzano-Marin A."/>
            <person name="Alejandro Manzano Marin A."/>
        </authorList>
    </citation>
    <scope>NUCLEOTIDE SEQUENCE [LARGE SCALE GENOMIC DNA]</scope>
    <source>
        <strain evidence="4">TABTEA</strain>
    </source>
</reference>
<evidence type="ECO:0000259" key="3">
    <source>
        <dbReference type="Pfam" id="PF08543"/>
    </source>
</evidence>
<dbReference type="Gene3D" id="3.40.1190.20">
    <property type="match status" value="1"/>
</dbReference>
<accession>A0ABM9NNV5</accession>
<dbReference type="SUPFAM" id="SSF53613">
    <property type="entry name" value="Ribokinase-like"/>
    <property type="match status" value="1"/>
</dbReference>
<evidence type="ECO:0000256" key="1">
    <source>
        <dbReference type="ARBA" id="ARBA00004948"/>
    </source>
</evidence>
<dbReference type="RefSeq" id="WP_341765209.1">
    <property type="nucleotide sequence ID" value="NZ_OZ034688.1"/>
</dbReference>
<dbReference type="CDD" id="cd01169">
    <property type="entry name" value="HMPP_kinase"/>
    <property type="match status" value="1"/>
</dbReference>
<keyword evidence="4" id="KW-0808">Transferase</keyword>
<evidence type="ECO:0000313" key="4">
    <source>
        <dbReference type="EMBL" id="CAL1329160.1"/>
    </source>
</evidence>
<dbReference type="PANTHER" id="PTHR20858">
    <property type="entry name" value="PHOSPHOMETHYLPYRIMIDINE KINASE"/>
    <property type="match status" value="1"/>
</dbReference>
<dbReference type="InterPro" id="IPR013749">
    <property type="entry name" value="PM/HMP-P_kinase-1"/>
</dbReference>
<dbReference type="NCBIfam" id="TIGR00097">
    <property type="entry name" value="HMP-P_kinase"/>
    <property type="match status" value="1"/>
</dbReference>